<evidence type="ECO:0000313" key="4">
    <source>
        <dbReference type="Proteomes" id="UP001163882"/>
    </source>
</evidence>
<dbReference type="InterPro" id="IPR011251">
    <property type="entry name" value="Luciferase-like_dom"/>
</dbReference>
<evidence type="ECO:0000256" key="1">
    <source>
        <dbReference type="ARBA" id="ARBA00023002"/>
    </source>
</evidence>
<dbReference type="PANTHER" id="PTHR43244:SF1">
    <property type="entry name" value="5,10-METHYLENETETRAHYDROMETHANOPTERIN REDUCTASE"/>
    <property type="match status" value="1"/>
</dbReference>
<name>A0ABY6IMC8_9HYPH</name>
<dbReference type="Gene3D" id="3.20.20.30">
    <property type="entry name" value="Luciferase-like domain"/>
    <property type="match status" value="1"/>
</dbReference>
<dbReference type="RefSeq" id="WP_264225399.1">
    <property type="nucleotide sequence ID" value="NZ_CP107716.1"/>
</dbReference>
<feature type="domain" description="Luciferase-like" evidence="2">
    <location>
        <begin position="19"/>
        <end position="312"/>
    </location>
</feature>
<dbReference type="InterPro" id="IPR019945">
    <property type="entry name" value="F420_G6P_DH-rel"/>
</dbReference>
<organism evidence="3 4">
    <name type="scientific">Pelagibacterium flavum</name>
    <dbReference type="NCBI Taxonomy" id="2984530"/>
    <lineage>
        <taxon>Bacteria</taxon>
        <taxon>Pseudomonadati</taxon>
        <taxon>Pseudomonadota</taxon>
        <taxon>Alphaproteobacteria</taxon>
        <taxon>Hyphomicrobiales</taxon>
        <taxon>Devosiaceae</taxon>
        <taxon>Pelagibacterium</taxon>
    </lineage>
</organism>
<dbReference type="CDD" id="cd01097">
    <property type="entry name" value="Tetrahydromethanopterin_reductase"/>
    <property type="match status" value="1"/>
</dbReference>
<evidence type="ECO:0000259" key="2">
    <source>
        <dbReference type="Pfam" id="PF00296"/>
    </source>
</evidence>
<dbReference type="GO" id="GO:0016491">
    <property type="term" value="F:oxidoreductase activity"/>
    <property type="evidence" value="ECO:0007669"/>
    <property type="project" value="UniProtKB-KW"/>
</dbReference>
<protein>
    <submittedName>
        <fullName evidence="3">TIGR03557 family F420-dependent LLM class oxidoreductase</fullName>
        <ecNumber evidence="3">1.-.-.-</ecNumber>
    </submittedName>
</protein>
<sequence length="340" mass="38333">MSVFKSGQEGLIGYAVMLEQFHPRDCVELTEYAEQKGFNGAMAADHFQPWVPQQGQSAFVWNVLTAIGERTKGDMGPGVTTPTFRWHPAMVAQASATLAAMYPNRHWLGVGAGEALNESFLAQYWPDVGERSARMFEAVQIIKKLFENSAAGKDTKHKGEYYRMESTRLWTMPETAPEILVATAGPLNAKKTGKFADGIITVGAPLEKIEMLFEKFSEGAREAGKDPDTMPKVLQLHLSWAETYEEALANAMTEWPNGGMKFPKADIRSPFDFEQMAKLVRPEDFKGRMVISPDPDEHLEHIQKFADFGFDRIYLHNVGRNQREWIDVFAEKVLPKLKKR</sequence>
<dbReference type="Pfam" id="PF00296">
    <property type="entry name" value="Bac_luciferase"/>
    <property type="match status" value="1"/>
</dbReference>
<dbReference type="SUPFAM" id="SSF51679">
    <property type="entry name" value="Bacterial luciferase-like"/>
    <property type="match status" value="1"/>
</dbReference>
<dbReference type="NCBIfam" id="TIGR03557">
    <property type="entry name" value="F420_G6P_family"/>
    <property type="match status" value="1"/>
</dbReference>
<dbReference type="InterPro" id="IPR036661">
    <property type="entry name" value="Luciferase-like_sf"/>
</dbReference>
<proteinExistence type="predicted"/>
<dbReference type="Proteomes" id="UP001163882">
    <property type="component" value="Chromosome"/>
</dbReference>
<dbReference type="EC" id="1.-.-.-" evidence="3"/>
<keyword evidence="4" id="KW-1185">Reference proteome</keyword>
<keyword evidence="1 3" id="KW-0560">Oxidoreductase</keyword>
<dbReference type="EMBL" id="CP107716">
    <property type="protein sequence ID" value="UYQ71749.1"/>
    <property type="molecule type" value="Genomic_DNA"/>
</dbReference>
<dbReference type="PANTHER" id="PTHR43244">
    <property type="match status" value="1"/>
</dbReference>
<gene>
    <name evidence="3" type="ORF">OF122_17160</name>
</gene>
<accession>A0ABY6IMC8</accession>
<dbReference type="InterPro" id="IPR050564">
    <property type="entry name" value="F420-G6PD/mer"/>
</dbReference>
<reference evidence="3" key="1">
    <citation type="submission" date="2022-10" db="EMBL/GenBank/DDBJ databases">
        <title>YIM 151497 complete genome.</title>
        <authorList>
            <person name="Chen X."/>
        </authorList>
    </citation>
    <scope>NUCLEOTIDE SEQUENCE</scope>
    <source>
        <strain evidence="3">YIM 151497</strain>
    </source>
</reference>
<evidence type="ECO:0000313" key="3">
    <source>
        <dbReference type="EMBL" id="UYQ71749.1"/>
    </source>
</evidence>